<organism evidence="6 7">
    <name type="scientific">Paenibacillus ginsengarvi</name>
    <dbReference type="NCBI Taxonomy" id="400777"/>
    <lineage>
        <taxon>Bacteria</taxon>
        <taxon>Bacillati</taxon>
        <taxon>Bacillota</taxon>
        <taxon>Bacilli</taxon>
        <taxon>Bacillales</taxon>
        <taxon>Paenibacillaceae</taxon>
        <taxon>Paenibacillus</taxon>
    </lineage>
</organism>
<dbReference type="EMBL" id="RBAH01000033">
    <property type="protein sequence ID" value="RKN70043.1"/>
    <property type="molecule type" value="Genomic_DNA"/>
</dbReference>
<dbReference type="Gene3D" id="3.40.190.10">
    <property type="entry name" value="Periplasmic binding protein-like II"/>
    <property type="match status" value="1"/>
</dbReference>
<dbReference type="InterPro" id="IPR050490">
    <property type="entry name" value="Bact_solute-bd_prot1"/>
</dbReference>
<comment type="caution">
    <text evidence="6">The sequence shown here is derived from an EMBL/GenBank/DDBJ whole genome shotgun (WGS) entry which is preliminary data.</text>
</comment>
<dbReference type="PROSITE" id="PS51257">
    <property type="entry name" value="PROKAR_LIPOPROTEIN"/>
    <property type="match status" value="1"/>
</dbReference>
<keyword evidence="4" id="KW-0564">Palmitate</keyword>
<accession>A0A3B0B820</accession>
<dbReference type="PANTHER" id="PTHR43649">
    <property type="entry name" value="ARABINOSE-BINDING PROTEIN-RELATED"/>
    <property type="match status" value="1"/>
</dbReference>
<gene>
    <name evidence="6" type="ORF">D7M11_30940</name>
</gene>
<keyword evidence="1" id="KW-1003">Cell membrane</keyword>
<sequence length="451" mass="50399">MAYNFQKGDLCAMKKIVGSAALFMLVAAGLSGCGGGTAKEPDTKAGQPQPEAKKDPYTMTLYAAGVSAAEFDTRFRKKLETKFPHITFNYKTNQVGATITELVAQGDIPDLIRTDIPTLKTLYMDLGLAYDLRDQIKKNKYDMTRFNQVFTQEIVDVVRTGEVMGLPVPPYFPQVLYYNKDLFDKFGQPYPKDGMTWDEVYDVAKKMTRVEGGQTYRGFSANTMAWLRDNQFSNPILDPKTDGVSDTEKWRQVFTILKRMYDIPNNGISKTAAEETGIFAKGNVAMQLNQHSIYLIFPPELNWDMVATPLIPGGPKLMGQRGPAYWSITQQSKHKDDAFQVIMEMLGDDVAMEDSRSGIPTVLNNKDVQAALGKGHAVYSKKNMNAVNFYPPAPPTPKRQNGLIDVAAGTQQNLMSATFQKVGLNEMDVNTALRDLEEQLKKEIEKEKSKK</sequence>
<dbReference type="InterPro" id="IPR006059">
    <property type="entry name" value="SBP"/>
</dbReference>
<evidence type="ECO:0000256" key="1">
    <source>
        <dbReference type="ARBA" id="ARBA00022475"/>
    </source>
</evidence>
<evidence type="ECO:0000256" key="2">
    <source>
        <dbReference type="ARBA" id="ARBA00022729"/>
    </source>
</evidence>
<evidence type="ECO:0000256" key="4">
    <source>
        <dbReference type="ARBA" id="ARBA00023139"/>
    </source>
</evidence>
<evidence type="ECO:0000313" key="7">
    <source>
        <dbReference type="Proteomes" id="UP000282311"/>
    </source>
</evidence>
<dbReference type="AlphaFoldDB" id="A0A3B0B820"/>
<dbReference type="SUPFAM" id="SSF53850">
    <property type="entry name" value="Periplasmic binding protein-like II"/>
    <property type="match status" value="1"/>
</dbReference>
<keyword evidence="7" id="KW-1185">Reference proteome</keyword>
<dbReference type="Proteomes" id="UP000282311">
    <property type="component" value="Unassembled WGS sequence"/>
</dbReference>
<protein>
    <submittedName>
        <fullName evidence="6">Extracellular solute-binding protein</fullName>
    </submittedName>
</protein>
<dbReference type="PANTHER" id="PTHR43649:SF33">
    <property type="entry name" value="POLYGALACTURONAN_RHAMNOGALACTURONAN-BINDING PROTEIN YTCQ"/>
    <property type="match status" value="1"/>
</dbReference>
<evidence type="ECO:0000313" key="6">
    <source>
        <dbReference type="EMBL" id="RKN70043.1"/>
    </source>
</evidence>
<evidence type="ECO:0000256" key="3">
    <source>
        <dbReference type="ARBA" id="ARBA00023136"/>
    </source>
</evidence>
<evidence type="ECO:0000256" key="5">
    <source>
        <dbReference type="ARBA" id="ARBA00023288"/>
    </source>
</evidence>
<dbReference type="Pfam" id="PF01547">
    <property type="entry name" value="SBP_bac_1"/>
    <property type="match status" value="1"/>
</dbReference>
<name>A0A3B0B820_9BACL</name>
<keyword evidence="2" id="KW-0732">Signal</keyword>
<keyword evidence="5" id="KW-0449">Lipoprotein</keyword>
<keyword evidence="3" id="KW-0472">Membrane</keyword>
<reference evidence="6 7" key="1">
    <citation type="journal article" date="2007" name="Int. J. Syst. Evol. Microbiol.">
        <title>Paenibacillus ginsengarvi sp. nov., isolated from soil from ginseng cultivation.</title>
        <authorList>
            <person name="Yoon M.H."/>
            <person name="Ten L.N."/>
            <person name="Im W.T."/>
        </authorList>
    </citation>
    <scope>NUCLEOTIDE SEQUENCE [LARGE SCALE GENOMIC DNA]</scope>
    <source>
        <strain evidence="6 7">KCTC 13059</strain>
    </source>
</reference>
<proteinExistence type="predicted"/>